<dbReference type="GO" id="GO:0005524">
    <property type="term" value="F:ATP binding"/>
    <property type="evidence" value="ECO:0007669"/>
    <property type="project" value="UniProtKB-KW"/>
</dbReference>
<keyword evidence="6" id="KW-0547">Nucleotide-binding</keyword>
<dbReference type="Gene3D" id="1.20.1560.10">
    <property type="entry name" value="ABC transporter type 1, transmembrane domain"/>
    <property type="match status" value="1"/>
</dbReference>
<feature type="domain" description="ABC transmembrane type-1" evidence="20">
    <location>
        <begin position="178"/>
        <end position="414"/>
    </location>
</feature>
<feature type="transmembrane region" description="Helical" evidence="18">
    <location>
        <begin position="112"/>
        <end position="130"/>
    </location>
</feature>
<evidence type="ECO:0000256" key="14">
    <source>
        <dbReference type="ARBA" id="ARBA00023136"/>
    </source>
</evidence>
<protein>
    <recommendedName>
        <fullName evidence="15">Mitochondrial potassium channel ATP-binding subunit</fullName>
    </recommendedName>
    <alternativeName>
        <fullName evidence="17">ATP-binding cassette sub-family B member 8, mitochondrial</fullName>
    </alternativeName>
    <alternativeName>
        <fullName evidence="16">Mitochondrial sulfonylurea-receptor</fullName>
    </alternativeName>
</protein>
<dbReference type="FunFam" id="3.40.50.300:FF:000403">
    <property type="entry name" value="ATP-binding cassette sub-family B member 8, mitochondrial"/>
    <property type="match status" value="1"/>
</dbReference>
<feature type="domain" description="ABC transporter" evidence="19">
    <location>
        <begin position="445"/>
        <end position="682"/>
    </location>
</feature>
<dbReference type="RefSeq" id="XP_027199370.1">
    <property type="nucleotide sequence ID" value="XM_027343569.1"/>
</dbReference>
<organism evidence="21 22">
    <name type="scientific">Dermatophagoides pteronyssinus</name>
    <name type="common">European house dust mite</name>
    <dbReference type="NCBI Taxonomy" id="6956"/>
    <lineage>
        <taxon>Eukaryota</taxon>
        <taxon>Metazoa</taxon>
        <taxon>Ecdysozoa</taxon>
        <taxon>Arthropoda</taxon>
        <taxon>Chelicerata</taxon>
        <taxon>Arachnida</taxon>
        <taxon>Acari</taxon>
        <taxon>Acariformes</taxon>
        <taxon>Sarcoptiformes</taxon>
        <taxon>Astigmata</taxon>
        <taxon>Psoroptidia</taxon>
        <taxon>Analgoidea</taxon>
        <taxon>Pyroglyphidae</taxon>
        <taxon>Dermatophagoidinae</taxon>
        <taxon>Dermatophagoides</taxon>
    </lineage>
</organism>
<dbReference type="CDD" id="cd18574">
    <property type="entry name" value="ABC_6TM_ABCB8_like"/>
    <property type="match status" value="1"/>
</dbReference>
<dbReference type="PANTHER" id="PTHR43394">
    <property type="entry name" value="ATP-DEPENDENT PERMEASE MDL1, MITOCHONDRIAL"/>
    <property type="match status" value="1"/>
</dbReference>
<dbReference type="GO" id="GO:0015421">
    <property type="term" value="F:ABC-type oligopeptide transporter activity"/>
    <property type="evidence" value="ECO:0007669"/>
    <property type="project" value="TreeGrafter"/>
</dbReference>
<dbReference type="OrthoDB" id="6500128at2759"/>
<keyword evidence="8" id="KW-0067">ATP-binding</keyword>
<keyword evidence="5 18" id="KW-0812">Transmembrane</keyword>
<evidence type="ECO:0000256" key="15">
    <source>
        <dbReference type="ARBA" id="ARBA00040439"/>
    </source>
</evidence>
<comment type="subcellular location">
    <subcellularLocation>
        <location evidence="1">Mitochondrion inner membrane</location>
        <topology evidence="1">Multi-pass membrane protein</topology>
    </subcellularLocation>
</comment>
<dbReference type="KEGG" id="dpte:113793520"/>
<evidence type="ECO:0000256" key="12">
    <source>
        <dbReference type="ARBA" id="ARBA00023065"/>
    </source>
</evidence>
<dbReference type="Pfam" id="PF00664">
    <property type="entry name" value="ABC_membrane"/>
    <property type="match status" value="1"/>
</dbReference>
<dbReference type="GO" id="GO:0090374">
    <property type="term" value="P:oligopeptide export from mitochondrion"/>
    <property type="evidence" value="ECO:0007669"/>
    <property type="project" value="TreeGrafter"/>
</dbReference>
<keyword evidence="12" id="KW-0406">Ion transport</keyword>
<dbReference type="SUPFAM" id="SSF90123">
    <property type="entry name" value="ABC transporter transmembrane region"/>
    <property type="match status" value="1"/>
</dbReference>
<dbReference type="SUPFAM" id="SSF52540">
    <property type="entry name" value="P-loop containing nucleoside triphosphate hydrolases"/>
    <property type="match status" value="1"/>
</dbReference>
<evidence type="ECO:0000256" key="18">
    <source>
        <dbReference type="SAM" id="Phobius"/>
    </source>
</evidence>
<evidence type="ECO:0000256" key="2">
    <source>
        <dbReference type="ARBA" id="ARBA00007577"/>
    </source>
</evidence>
<dbReference type="GO" id="GO:0006813">
    <property type="term" value="P:potassium ion transport"/>
    <property type="evidence" value="ECO:0007669"/>
    <property type="project" value="UniProtKB-KW"/>
</dbReference>
<accession>A0A6P6Y279</accession>
<dbReference type="InterPro" id="IPR011527">
    <property type="entry name" value="ABC1_TM_dom"/>
</dbReference>
<dbReference type="InterPro" id="IPR003439">
    <property type="entry name" value="ABC_transporter-like_ATP-bd"/>
</dbReference>
<reference evidence="22" key="1">
    <citation type="submission" date="2025-08" db="UniProtKB">
        <authorList>
            <consortium name="RefSeq"/>
        </authorList>
    </citation>
    <scope>IDENTIFICATION</scope>
    <source>
        <strain evidence="22">Airmid</strain>
    </source>
</reference>
<dbReference type="FunCoup" id="A0A6P6Y279">
    <property type="interactions" value="95"/>
</dbReference>
<evidence type="ECO:0000259" key="20">
    <source>
        <dbReference type="PROSITE" id="PS50929"/>
    </source>
</evidence>
<dbReference type="Proteomes" id="UP000515146">
    <property type="component" value="Unplaced"/>
</dbReference>
<dbReference type="SMART" id="SM00382">
    <property type="entry name" value="AAA"/>
    <property type="match status" value="1"/>
</dbReference>
<dbReference type="Gene3D" id="3.40.50.300">
    <property type="entry name" value="P-loop containing nucleotide triphosphate hydrolases"/>
    <property type="match status" value="1"/>
</dbReference>
<evidence type="ECO:0000256" key="8">
    <source>
        <dbReference type="ARBA" id="ARBA00022840"/>
    </source>
</evidence>
<feature type="transmembrane region" description="Helical" evidence="18">
    <location>
        <begin position="270"/>
        <end position="290"/>
    </location>
</feature>
<name>A0A6P6Y279_DERPT</name>
<keyword evidence="21" id="KW-1185">Reference proteome</keyword>
<evidence type="ECO:0000256" key="6">
    <source>
        <dbReference type="ARBA" id="ARBA00022741"/>
    </source>
</evidence>
<sequence>MITTKILRINRFILNRPLIHWYSSLTKIGTKRPPIKHIIKKNGLTLMCGGITTTGFLYLAIDSFRWKAICQSFEQDSINRIFDESENHSKNRDHNQRISIWSKLYEFLKPDIFWFLFSIPCALMSAYYNIQINLELGNLMNVIQETLKSGTLTKSSEDFIKEFIELVKEPAKNLLLDYLSQSIFSCLYLYSLFVMAERTANRIRFDLFSKFLSFEIKFYDLNNSGNVLSAISNDVLEFKSSFKQMISLSIKNMAQVLGCVYTLFKISPEMTILINVVVLPTMVVVGTQIGSRLRKLSHRLHNQIANITNVAFESMNNIRTVKMLSIEQILENKFLDELLKFDHLNQKFSLGFSIFQGLTNLSINGIVMVTLLFGGYNLLDGKMTAGNLMAFLATTQTVQRSLFQLSMLYGHYIKTTSALQKICFYLAIPSPDIGGQILPNVTGDIQFTNVTFKYPKRPEYIVLKKLNLKLDAGKITALCGSSGSGKSTIAMLVESLYDIESGSITLDGINMKDLDKKWLRKDLIGYISQEPVLFCTSIKENILFGNPNATDDEVIAAAKIANAHDFIMEFPNEYDTIVGQQGTALSGGQRQRIAIARAIIKNPKILILDEATSALDSESELLVKEALDNVMKDRTVLVIAHRLSTIEHCDHIVVLESGRIVEQGTHEQLLQNRAKYFQLINRAKKKNIDKRIRIIIDDFLIDDLLDE</sequence>
<dbReference type="OMA" id="MTWLGER"/>
<evidence type="ECO:0000256" key="17">
    <source>
        <dbReference type="ARBA" id="ARBA00042968"/>
    </source>
</evidence>
<dbReference type="InterPro" id="IPR003593">
    <property type="entry name" value="AAA+_ATPase"/>
</dbReference>
<keyword evidence="9" id="KW-0809">Transit peptide</keyword>
<proteinExistence type="inferred from homology"/>
<evidence type="ECO:0000259" key="19">
    <source>
        <dbReference type="PROSITE" id="PS50893"/>
    </source>
</evidence>
<dbReference type="InParanoid" id="A0A6P6Y279"/>
<keyword evidence="10" id="KW-0630">Potassium</keyword>
<dbReference type="GO" id="GO:0005743">
    <property type="term" value="C:mitochondrial inner membrane"/>
    <property type="evidence" value="ECO:0007669"/>
    <property type="project" value="UniProtKB-SubCell"/>
</dbReference>
<evidence type="ECO:0000313" key="21">
    <source>
        <dbReference type="Proteomes" id="UP000515146"/>
    </source>
</evidence>
<evidence type="ECO:0000256" key="9">
    <source>
        <dbReference type="ARBA" id="ARBA00022946"/>
    </source>
</evidence>
<keyword evidence="11 18" id="KW-1133">Transmembrane helix</keyword>
<evidence type="ECO:0000256" key="13">
    <source>
        <dbReference type="ARBA" id="ARBA00023128"/>
    </source>
</evidence>
<dbReference type="InterPro" id="IPR036640">
    <property type="entry name" value="ABC1_TM_sf"/>
</dbReference>
<dbReference type="InterPro" id="IPR017871">
    <property type="entry name" value="ABC_transporter-like_CS"/>
</dbReference>
<evidence type="ECO:0000256" key="4">
    <source>
        <dbReference type="ARBA" id="ARBA00022538"/>
    </source>
</evidence>
<evidence type="ECO:0000256" key="16">
    <source>
        <dbReference type="ARBA" id="ARBA00041416"/>
    </source>
</evidence>
<keyword evidence="3" id="KW-0813">Transport</keyword>
<dbReference type="InterPro" id="IPR027417">
    <property type="entry name" value="P-loop_NTPase"/>
</dbReference>
<dbReference type="AlphaFoldDB" id="A0A6P6Y279"/>
<evidence type="ECO:0000256" key="7">
    <source>
        <dbReference type="ARBA" id="ARBA00022792"/>
    </source>
</evidence>
<dbReference type="Pfam" id="PF00005">
    <property type="entry name" value="ABC_tran"/>
    <property type="match status" value="1"/>
</dbReference>
<keyword evidence="4" id="KW-0633">Potassium transport</keyword>
<dbReference type="PROSITE" id="PS50893">
    <property type="entry name" value="ABC_TRANSPORTER_2"/>
    <property type="match status" value="1"/>
</dbReference>
<dbReference type="CDD" id="cd03249">
    <property type="entry name" value="ABC_MTABC3_MDL1_MDL2"/>
    <property type="match status" value="1"/>
</dbReference>
<dbReference type="PANTHER" id="PTHR43394:SF17">
    <property type="entry name" value="MITOCHONDRIAL POTASSIUM CHANNEL ATP-BINDING SUBUNIT"/>
    <property type="match status" value="1"/>
</dbReference>
<keyword evidence="14 18" id="KW-0472">Membrane</keyword>
<evidence type="ECO:0000313" key="22">
    <source>
        <dbReference type="RefSeq" id="XP_027199370.1"/>
    </source>
</evidence>
<dbReference type="InterPro" id="IPR039421">
    <property type="entry name" value="Type_1_exporter"/>
</dbReference>
<dbReference type="GO" id="GO:0016887">
    <property type="term" value="F:ATP hydrolysis activity"/>
    <property type="evidence" value="ECO:0007669"/>
    <property type="project" value="InterPro"/>
</dbReference>
<gene>
    <name evidence="22" type="primary">LOC113793520</name>
</gene>
<evidence type="ECO:0000256" key="11">
    <source>
        <dbReference type="ARBA" id="ARBA00022989"/>
    </source>
</evidence>
<evidence type="ECO:0000256" key="10">
    <source>
        <dbReference type="ARBA" id="ARBA00022958"/>
    </source>
</evidence>
<comment type="similarity">
    <text evidence="2">Belongs to the ABC transporter superfamily. ABCB family. Multidrug resistance exporter (TC 3.A.1.201) subfamily.</text>
</comment>
<evidence type="ECO:0000256" key="3">
    <source>
        <dbReference type="ARBA" id="ARBA00022448"/>
    </source>
</evidence>
<keyword evidence="7" id="KW-0999">Mitochondrion inner membrane</keyword>
<dbReference type="PROSITE" id="PS50929">
    <property type="entry name" value="ABC_TM1F"/>
    <property type="match status" value="1"/>
</dbReference>
<keyword evidence="13" id="KW-0496">Mitochondrion</keyword>
<dbReference type="PROSITE" id="PS00211">
    <property type="entry name" value="ABC_TRANSPORTER_1"/>
    <property type="match status" value="1"/>
</dbReference>
<evidence type="ECO:0000256" key="1">
    <source>
        <dbReference type="ARBA" id="ARBA00004448"/>
    </source>
</evidence>
<evidence type="ECO:0000256" key="5">
    <source>
        <dbReference type="ARBA" id="ARBA00022692"/>
    </source>
</evidence>